<dbReference type="Pfam" id="PF00643">
    <property type="entry name" value="zf-B_box"/>
    <property type="match status" value="1"/>
</dbReference>
<dbReference type="InterPro" id="IPR001841">
    <property type="entry name" value="Znf_RING"/>
</dbReference>
<evidence type="ECO:0000259" key="7">
    <source>
        <dbReference type="PROSITE" id="PS50089"/>
    </source>
</evidence>
<feature type="compositionally biased region" description="Polar residues" evidence="6">
    <location>
        <begin position="1"/>
        <end position="11"/>
    </location>
</feature>
<dbReference type="SUPFAM" id="SSF57850">
    <property type="entry name" value="RING/U-box"/>
    <property type="match status" value="1"/>
</dbReference>
<dbReference type="Proteomes" id="UP001381693">
    <property type="component" value="Unassembled WGS sequence"/>
</dbReference>
<feature type="domain" description="RING-type" evidence="7">
    <location>
        <begin position="48"/>
        <end position="89"/>
    </location>
</feature>
<dbReference type="InterPro" id="IPR000315">
    <property type="entry name" value="Znf_B-box"/>
</dbReference>
<dbReference type="InterPro" id="IPR013083">
    <property type="entry name" value="Znf_RING/FYVE/PHD"/>
</dbReference>
<organism evidence="8 9">
    <name type="scientific">Halocaridina rubra</name>
    <name type="common">Hawaiian red shrimp</name>
    <dbReference type="NCBI Taxonomy" id="373956"/>
    <lineage>
        <taxon>Eukaryota</taxon>
        <taxon>Metazoa</taxon>
        <taxon>Ecdysozoa</taxon>
        <taxon>Arthropoda</taxon>
        <taxon>Crustacea</taxon>
        <taxon>Multicrustacea</taxon>
        <taxon>Malacostraca</taxon>
        <taxon>Eumalacostraca</taxon>
        <taxon>Eucarida</taxon>
        <taxon>Decapoda</taxon>
        <taxon>Pleocyemata</taxon>
        <taxon>Caridea</taxon>
        <taxon>Atyoidea</taxon>
        <taxon>Atyidae</taxon>
        <taxon>Halocaridina</taxon>
    </lineage>
</organism>
<keyword evidence="1" id="KW-0479">Metal-binding</keyword>
<evidence type="ECO:0000313" key="9">
    <source>
        <dbReference type="Proteomes" id="UP001381693"/>
    </source>
</evidence>
<evidence type="ECO:0000256" key="4">
    <source>
        <dbReference type="PROSITE-ProRule" id="PRU00175"/>
    </source>
</evidence>
<sequence>MSSLDNSNNEDNPTKDETNRGQEITNMDEASKENSPVEKILECMLMCCKECEKRYSDERVPRNLSCGHTMCTECLDKCLSDQKQCPECREKQLAKSALHLPINYPLLRVIRSILNKEIDVKDIIMPEIPVHEPVCDKYQDGGQCPVHSSPLVFLCVSCSMWVCQDCLVVDHPYLPRGSCKILNLKNAMDDIKREYKRKVELSNSDVESIHQKFESVVDKNKMCSKFECCGERGHLRLVQEIDSGIENLKREAETTVMKFRNRLNELSETVDKTLSQKVLTSSCEELMVSLAKFKAYVDAEKERSSPVNQNIYIHFRMVSTTGNPFYI</sequence>
<dbReference type="Gene3D" id="3.30.160.60">
    <property type="entry name" value="Classic Zinc Finger"/>
    <property type="match status" value="1"/>
</dbReference>
<dbReference type="InterPro" id="IPR052667">
    <property type="entry name" value="E3_ubiquitin-ligase_RING"/>
</dbReference>
<keyword evidence="9" id="KW-1185">Reference proteome</keyword>
<dbReference type="EMBL" id="JAXCGZ010005866">
    <property type="protein sequence ID" value="KAK7080562.1"/>
    <property type="molecule type" value="Genomic_DNA"/>
</dbReference>
<dbReference type="PROSITE" id="PS50089">
    <property type="entry name" value="ZF_RING_2"/>
    <property type="match status" value="1"/>
</dbReference>
<feature type="coiled-coil region" evidence="5">
    <location>
        <begin position="249"/>
        <end position="276"/>
    </location>
</feature>
<evidence type="ECO:0000313" key="8">
    <source>
        <dbReference type="EMBL" id="KAK7080562.1"/>
    </source>
</evidence>
<protein>
    <recommendedName>
        <fullName evidence="7">RING-type domain-containing protein</fullName>
    </recommendedName>
</protein>
<name>A0AAN8XA38_HALRR</name>
<keyword evidence="5" id="KW-0175">Coiled coil</keyword>
<dbReference type="AlphaFoldDB" id="A0AAN8XA38"/>
<dbReference type="GO" id="GO:0008270">
    <property type="term" value="F:zinc ion binding"/>
    <property type="evidence" value="ECO:0007669"/>
    <property type="project" value="UniProtKB-KW"/>
</dbReference>
<evidence type="ECO:0000256" key="5">
    <source>
        <dbReference type="SAM" id="Coils"/>
    </source>
</evidence>
<evidence type="ECO:0000256" key="6">
    <source>
        <dbReference type="SAM" id="MobiDB-lite"/>
    </source>
</evidence>
<keyword evidence="3" id="KW-0862">Zinc</keyword>
<gene>
    <name evidence="8" type="ORF">SK128_010955</name>
</gene>
<dbReference type="InterPro" id="IPR018957">
    <property type="entry name" value="Znf_C3HC4_RING-type"/>
</dbReference>
<reference evidence="8 9" key="1">
    <citation type="submission" date="2023-11" db="EMBL/GenBank/DDBJ databases">
        <title>Halocaridina rubra genome assembly.</title>
        <authorList>
            <person name="Smith C."/>
        </authorList>
    </citation>
    <scope>NUCLEOTIDE SEQUENCE [LARGE SCALE GENOMIC DNA]</scope>
    <source>
        <strain evidence="8">EP-1</strain>
        <tissue evidence="8">Whole</tissue>
    </source>
</reference>
<dbReference type="Gene3D" id="3.30.40.10">
    <property type="entry name" value="Zinc/RING finger domain, C3HC4 (zinc finger)"/>
    <property type="match status" value="1"/>
</dbReference>
<dbReference type="Pfam" id="PF00097">
    <property type="entry name" value="zf-C3HC4"/>
    <property type="match status" value="1"/>
</dbReference>
<evidence type="ECO:0000256" key="2">
    <source>
        <dbReference type="ARBA" id="ARBA00022771"/>
    </source>
</evidence>
<comment type="caution">
    <text evidence="8">The sequence shown here is derived from an EMBL/GenBank/DDBJ whole genome shotgun (WGS) entry which is preliminary data.</text>
</comment>
<dbReference type="PANTHER" id="PTHR47156">
    <property type="entry name" value="PROTEIN CBG20824"/>
    <property type="match status" value="1"/>
</dbReference>
<dbReference type="PROSITE" id="PS00518">
    <property type="entry name" value="ZF_RING_1"/>
    <property type="match status" value="1"/>
</dbReference>
<dbReference type="PANTHER" id="PTHR47156:SF7">
    <property type="entry name" value="RING-TYPE DOMAIN-CONTAINING PROTEIN"/>
    <property type="match status" value="1"/>
</dbReference>
<evidence type="ECO:0000256" key="1">
    <source>
        <dbReference type="ARBA" id="ARBA00022723"/>
    </source>
</evidence>
<dbReference type="InterPro" id="IPR017907">
    <property type="entry name" value="Znf_RING_CS"/>
</dbReference>
<dbReference type="SUPFAM" id="SSF57845">
    <property type="entry name" value="B-box zinc-binding domain"/>
    <property type="match status" value="1"/>
</dbReference>
<proteinExistence type="predicted"/>
<evidence type="ECO:0000256" key="3">
    <source>
        <dbReference type="ARBA" id="ARBA00022833"/>
    </source>
</evidence>
<feature type="region of interest" description="Disordered" evidence="6">
    <location>
        <begin position="1"/>
        <end position="33"/>
    </location>
</feature>
<accession>A0AAN8XA38</accession>
<keyword evidence="2 4" id="KW-0863">Zinc-finger</keyword>